<dbReference type="Gene3D" id="3.40.640.10">
    <property type="entry name" value="Type I PLP-dependent aspartate aminotransferase-like (Major domain)"/>
    <property type="match status" value="1"/>
</dbReference>
<dbReference type="Pfam" id="PF00155">
    <property type="entry name" value="Aminotran_1_2"/>
    <property type="match status" value="1"/>
</dbReference>
<dbReference type="InterPro" id="IPR015421">
    <property type="entry name" value="PyrdxlP-dep_Trfase_major"/>
</dbReference>
<dbReference type="Gene3D" id="3.90.1150.10">
    <property type="entry name" value="Aspartate Aminotransferase, domain 1"/>
    <property type="match status" value="1"/>
</dbReference>
<dbReference type="GO" id="GO:0048472">
    <property type="term" value="F:threonine-phosphate decarboxylase activity"/>
    <property type="evidence" value="ECO:0007669"/>
    <property type="project" value="UniProtKB-EC"/>
</dbReference>
<comment type="pathway">
    <text evidence="3">Cofactor biosynthesis; adenosylcobalamin biosynthesis.</text>
</comment>
<dbReference type="AlphaFoldDB" id="A0A090IMA0"/>
<dbReference type="GeneID" id="61295651"/>
<reference evidence="11 13" key="2">
    <citation type="submission" date="2016-11" db="EMBL/GenBank/DDBJ databases">
        <authorList>
            <person name="Klemetsen T."/>
        </authorList>
    </citation>
    <scope>NUCLEOTIDE SEQUENCE [LARGE SCALE GENOMIC DNA]</scope>
    <source>
        <strain evidence="11">MT 2528</strain>
    </source>
</reference>
<evidence type="ECO:0000313" key="11">
    <source>
        <dbReference type="EMBL" id="SGY89529.1"/>
    </source>
</evidence>
<evidence type="ECO:0000256" key="6">
    <source>
        <dbReference type="ARBA" id="ARBA00022898"/>
    </source>
</evidence>
<proteinExistence type="predicted"/>
<dbReference type="SUPFAM" id="SSF53383">
    <property type="entry name" value="PLP-dependent transferases"/>
    <property type="match status" value="1"/>
</dbReference>
<dbReference type="KEGG" id="mvs:MVIS_3646"/>
<evidence type="ECO:0000256" key="2">
    <source>
        <dbReference type="ARBA" id="ARBA00003444"/>
    </source>
</evidence>
<evidence type="ECO:0000256" key="5">
    <source>
        <dbReference type="ARBA" id="ARBA00022573"/>
    </source>
</evidence>
<dbReference type="CDD" id="cd00609">
    <property type="entry name" value="AAT_like"/>
    <property type="match status" value="1"/>
</dbReference>
<evidence type="ECO:0000256" key="4">
    <source>
        <dbReference type="ARBA" id="ARBA00012285"/>
    </source>
</evidence>
<dbReference type="UniPathway" id="UPA00148"/>
<keyword evidence="6" id="KW-0663">Pyridoxal phosphate</keyword>
<dbReference type="InterPro" id="IPR004839">
    <property type="entry name" value="Aminotransferase_I/II_large"/>
</dbReference>
<name>A0A090IMA0_9GAMM</name>
<dbReference type="GO" id="GO:0009236">
    <property type="term" value="P:cobalamin biosynthetic process"/>
    <property type="evidence" value="ECO:0007669"/>
    <property type="project" value="UniProtKB-UniPathway"/>
</dbReference>
<accession>A0A090IMA0</accession>
<dbReference type="STRING" id="80854.MVIS_3646"/>
<evidence type="ECO:0000313" key="12">
    <source>
        <dbReference type="EMBL" id="SGY97604.1"/>
    </source>
</evidence>
<sequence length="336" mass="37514">MTLVHGGQLQQVAQQYARSINDWLDLSTGISPSSYPIPAIPTYIWQQLPQPSQSLILAARHYYSTNNIVATSGSQAVIKQLPSIFKQHVAEHSTGKITVWLPQVGYKEHERAWREQGFTIQQYVDLPTTEQLTANCIVVVINPNNPTGELLSRNTLLALLDNIQTLKGWLILDEAFMDVVKPSQSIIVHTNNPHLLVLRSVGKFFGLAGIRLGFLSAHPQWLQALAQLSSPWEVNGPAQYITEIALLDTQWQQQQSLSLTTLSTALEQLLMTTFDCPIAGSALFKTVQLDNAQDIYTLLCQQGVYVRLCDEKNALRFGIPDESGLIRLTKVLQQLF</sequence>
<dbReference type="InterPro" id="IPR015422">
    <property type="entry name" value="PyrdxlP-dep_Trfase_small"/>
</dbReference>
<keyword evidence="5" id="KW-0169">Cobalamin biosynthesis</keyword>
<dbReference type="InterPro" id="IPR015424">
    <property type="entry name" value="PyrdxlP-dep_Trfase"/>
</dbReference>
<dbReference type="GO" id="GO:0030170">
    <property type="term" value="F:pyridoxal phosphate binding"/>
    <property type="evidence" value="ECO:0007669"/>
    <property type="project" value="InterPro"/>
</dbReference>
<evidence type="ECO:0000256" key="7">
    <source>
        <dbReference type="ARBA" id="ARBA00023239"/>
    </source>
</evidence>
<evidence type="ECO:0000256" key="9">
    <source>
        <dbReference type="ARBA" id="ARBA00048531"/>
    </source>
</evidence>
<comment type="cofactor">
    <cofactor evidence="1">
        <name>pyridoxal 5'-phosphate</name>
        <dbReference type="ChEBI" id="CHEBI:597326"/>
    </cofactor>
</comment>
<evidence type="ECO:0000256" key="8">
    <source>
        <dbReference type="ARBA" id="ARBA00029996"/>
    </source>
</evidence>
<evidence type="ECO:0000256" key="3">
    <source>
        <dbReference type="ARBA" id="ARBA00004953"/>
    </source>
</evidence>
<organism evidence="12 14">
    <name type="scientific">Moritella viscosa</name>
    <dbReference type="NCBI Taxonomy" id="80854"/>
    <lineage>
        <taxon>Bacteria</taxon>
        <taxon>Pseudomonadati</taxon>
        <taxon>Pseudomonadota</taxon>
        <taxon>Gammaproteobacteria</taxon>
        <taxon>Alteromonadales</taxon>
        <taxon>Moritellaceae</taxon>
        <taxon>Moritella</taxon>
    </lineage>
</organism>
<comment type="function">
    <text evidence="2">Decarboxylates L-threonine-O-3-phosphate to yield (R)-1-amino-2-propanol O-2-phosphate, the precursor for the linkage between the nucleotide loop and the corrin ring in cobalamin.</text>
</comment>
<evidence type="ECO:0000313" key="13">
    <source>
        <dbReference type="Proteomes" id="UP000182660"/>
    </source>
</evidence>
<dbReference type="RefSeq" id="WP_045111643.1">
    <property type="nucleotide sequence ID" value="NZ_CAWQZC010000114.1"/>
</dbReference>
<reference evidence="12 14" key="1">
    <citation type="submission" date="2016-11" db="EMBL/GenBank/DDBJ databases">
        <authorList>
            <person name="Jaros S."/>
            <person name="Januszkiewicz K."/>
            <person name="Wedrychowicz H."/>
        </authorList>
    </citation>
    <scope>NUCLEOTIDE SEQUENCE [LARGE SCALE GENOMIC DNA]</scope>
    <source>
        <strain evidence="12">NVI 5450</strain>
    </source>
</reference>
<dbReference type="NCBIfam" id="TIGR01140">
    <property type="entry name" value="L_thr_O3P_dcar"/>
    <property type="match status" value="1"/>
</dbReference>
<dbReference type="HOGENOM" id="CLU_017584_3_4_6"/>
<protein>
    <recommendedName>
        <fullName evidence="4">threonine-phosphate decarboxylase</fullName>
        <ecNumber evidence="4">4.1.1.81</ecNumber>
    </recommendedName>
    <alternativeName>
        <fullName evidence="8">L-threonine-O-3-phosphate decarboxylase</fullName>
    </alternativeName>
</protein>
<dbReference type="EC" id="4.1.1.81" evidence="4"/>
<dbReference type="OrthoDB" id="9799304at2"/>
<evidence type="ECO:0000259" key="10">
    <source>
        <dbReference type="Pfam" id="PF00155"/>
    </source>
</evidence>
<dbReference type="Proteomes" id="UP000183794">
    <property type="component" value="Unassembled WGS sequence"/>
</dbReference>
<comment type="catalytic activity">
    <reaction evidence="9">
        <text>O-phospho-L-threonine + H(+) = (R)-1-aminopropan-2-yl phosphate + CO2</text>
        <dbReference type="Rhea" id="RHEA:11492"/>
        <dbReference type="ChEBI" id="CHEBI:15378"/>
        <dbReference type="ChEBI" id="CHEBI:16526"/>
        <dbReference type="ChEBI" id="CHEBI:58563"/>
        <dbReference type="ChEBI" id="CHEBI:58675"/>
        <dbReference type="EC" id="4.1.1.81"/>
    </reaction>
</comment>
<dbReference type="EMBL" id="FPLJ01000042">
    <property type="protein sequence ID" value="SGY89529.1"/>
    <property type="molecule type" value="Genomic_DNA"/>
</dbReference>
<dbReference type="EMBL" id="FPLD01000054">
    <property type="protein sequence ID" value="SGY97604.1"/>
    <property type="molecule type" value="Genomic_DNA"/>
</dbReference>
<dbReference type="PROSITE" id="PS00105">
    <property type="entry name" value="AA_TRANSFER_CLASS_1"/>
    <property type="match status" value="1"/>
</dbReference>
<evidence type="ECO:0000313" key="14">
    <source>
        <dbReference type="Proteomes" id="UP000183794"/>
    </source>
</evidence>
<dbReference type="InterPro" id="IPR004838">
    <property type="entry name" value="NHTrfase_class1_PyrdxlP-BS"/>
</dbReference>
<dbReference type="PANTHER" id="PTHR42885">
    <property type="entry name" value="HISTIDINOL-PHOSPHATE AMINOTRANSFERASE-RELATED"/>
    <property type="match status" value="1"/>
</dbReference>
<keyword evidence="13" id="KW-1185">Reference proteome</keyword>
<dbReference type="Proteomes" id="UP000182660">
    <property type="component" value="Unassembled WGS sequence"/>
</dbReference>
<gene>
    <name evidence="11" type="ORF">MT2528_1746</name>
    <name evidence="12" type="ORF">NVI5450_1971</name>
</gene>
<dbReference type="PANTHER" id="PTHR42885:SF1">
    <property type="entry name" value="THREONINE-PHOSPHATE DECARBOXYLASE"/>
    <property type="match status" value="1"/>
</dbReference>
<dbReference type="PATRIC" id="fig|80854.5.peg.3859"/>
<feature type="domain" description="Aminotransferase class I/classII large" evidence="10">
    <location>
        <begin position="63"/>
        <end position="317"/>
    </location>
</feature>
<keyword evidence="7" id="KW-0456">Lyase</keyword>
<dbReference type="InterPro" id="IPR005860">
    <property type="entry name" value="CobD"/>
</dbReference>
<evidence type="ECO:0000256" key="1">
    <source>
        <dbReference type="ARBA" id="ARBA00001933"/>
    </source>
</evidence>